<sequence length="164" mass="17943">MRAGSGLELHELYTVGSVSSSMSSHRAKDISLKGVREATSPPLGTKIINRTSSSSIHRTKDIPPSQSILVSGCQIRKTNKTGPLGLKVKSLVASSLRAKSGKLKPTTPTYRKYPMILKSVTQSLYIVLQLIFKNTSKMIIKPSELTRGTRITVICSKSSAHYWK</sequence>
<dbReference type="EMBL" id="UFQT01000641">
    <property type="protein sequence ID" value="SSX26013.1"/>
    <property type="molecule type" value="Genomic_DNA"/>
</dbReference>
<name>A0A336MB40_CULSO</name>
<accession>A0A336MB40</accession>
<evidence type="ECO:0000313" key="1">
    <source>
        <dbReference type="EMBL" id="SSX26013.1"/>
    </source>
</evidence>
<dbReference type="AlphaFoldDB" id="A0A336MB40"/>
<gene>
    <name evidence="1" type="primary">CSON013025</name>
</gene>
<protein>
    <submittedName>
        <fullName evidence="1">CSON013025 protein</fullName>
    </submittedName>
</protein>
<proteinExistence type="predicted"/>
<dbReference type="VEuPathDB" id="VectorBase:CSON013025"/>
<reference evidence="1" key="1">
    <citation type="submission" date="2018-07" db="EMBL/GenBank/DDBJ databases">
        <authorList>
            <person name="Quirk P.G."/>
            <person name="Krulwich T.A."/>
        </authorList>
    </citation>
    <scope>NUCLEOTIDE SEQUENCE</scope>
</reference>
<organism evidence="1">
    <name type="scientific">Culicoides sonorensis</name>
    <name type="common">Biting midge</name>
    <dbReference type="NCBI Taxonomy" id="179676"/>
    <lineage>
        <taxon>Eukaryota</taxon>
        <taxon>Metazoa</taxon>
        <taxon>Ecdysozoa</taxon>
        <taxon>Arthropoda</taxon>
        <taxon>Hexapoda</taxon>
        <taxon>Insecta</taxon>
        <taxon>Pterygota</taxon>
        <taxon>Neoptera</taxon>
        <taxon>Endopterygota</taxon>
        <taxon>Diptera</taxon>
        <taxon>Nematocera</taxon>
        <taxon>Chironomoidea</taxon>
        <taxon>Ceratopogonidae</taxon>
        <taxon>Ceratopogoninae</taxon>
        <taxon>Culicoides</taxon>
        <taxon>Monoculicoides</taxon>
    </lineage>
</organism>